<evidence type="ECO:0000313" key="3">
    <source>
        <dbReference type="EMBL" id="EQK95681.1"/>
    </source>
</evidence>
<accession>A0AB33Z929</accession>
<dbReference type="Proteomes" id="UP000015893">
    <property type="component" value="Unassembled WGS sequence"/>
</dbReference>
<dbReference type="InterPro" id="IPR051268">
    <property type="entry name" value="Type-I_R_enzyme_R_subunit"/>
</dbReference>
<dbReference type="EMBL" id="AUSI01000001">
    <property type="protein sequence ID" value="EQK95681.1"/>
    <property type="molecule type" value="Genomic_DNA"/>
</dbReference>
<dbReference type="PANTHER" id="PTHR30195">
    <property type="entry name" value="TYPE I SITE-SPECIFIC DEOXYRIBONUCLEASE PROTEIN SUBUNIT M AND R"/>
    <property type="match status" value="1"/>
</dbReference>
<dbReference type="InterPro" id="IPR040980">
    <property type="entry name" value="SWI2_SNF2"/>
</dbReference>
<dbReference type="SMART" id="SM00487">
    <property type="entry name" value="DEXDc"/>
    <property type="match status" value="1"/>
</dbReference>
<dbReference type="PANTHER" id="PTHR30195:SF15">
    <property type="entry name" value="TYPE I RESTRICTION ENZYME HINDI ENDONUCLEASE SUBUNIT"/>
    <property type="match status" value="1"/>
</dbReference>
<name>A0AB33Z929_HELPX</name>
<dbReference type="InterPro" id="IPR027417">
    <property type="entry name" value="P-loop_NTPase"/>
</dbReference>
<evidence type="ECO:0000313" key="4">
    <source>
        <dbReference type="Proteomes" id="UP000015893"/>
    </source>
</evidence>
<dbReference type="SUPFAM" id="SSF52540">
    <property type="entry name" value="P-loop containing nucleoside triphosphate hydrolases"/>
    <property type="match status" value="2"/>
</dbReference>
<evidence type="ECO:0000256" key="1">
    <source>
        <dbReference type="ARBA" id="ARBA00022747"/>
    </source>
</evidence>
<dbReference type="InterPro" id="IPR055180">
    <property type="entry name" value="HsdR_RecA-like_helicase_dom_2"/>
</dbReference>
<organism evidence="3 4">
    <name type="scientific">Helicobacter pylori UM037</name>
    <dbReference type="NCBI Taxonomy" id="1321939"/>
    <lineage>
        <taxon>Bacteria</taxon>
        <taxon>Pseudomonadati</taxon>
        <taxon>Campylobacterota</taxon>
        <taxon>Epsilonproteobacteria</taxon>
        <taxon>Campylobacterales</taxon>
        <taxon>Helicobacteraceae</taxon>
        <taxon>Helicobacter</taxon>
    </lineage>
</organism>
<keyword evidence="1" id="KW-0680">Restriction system</keyword>
<keyword evidence="3" id="KW-0378">Hydrolase</keyword>
<dbReference type="GO" id="GO:0004519">
    <property type="term" value="F:endonuclease activity"/>
    <property type="evidence" value="ECO:0007669"/>
    <property type="project" value="UniProtKB-KW"/>
</dbReference>
<evidence type="ECO:0000259" key="2">
    <source>
        <dbReference type="SMART" id="SM00487"/>
    </source>
</evidence>
<keyword evidence="3" id="KW-0255">Endonuclease</keyword>
<dbReference type="Gene3D" id="3.40.50.300">
    <property type="entry name" value="P-loop containing nucleotide triphosphate hydrolases"/>
    <property type="match status" value="2"/>
</dbReference>
<comment type="caution">
    <text evidence="3">The sequence shown here is derived from an EMBL/GenBank/DDBJ whole genome shotgun (WGS) entry which is preliminary data.</text>
</comment>
<dbReference type="Pfam" id="PF18766">
    <property type="entry name" value="SWI2_SNF2"/>
    <property type="match status" value="1"/>
</dbReference>
<dbReference type="Pfam" id="PF22679">
    <property type="entry name" value="T1R_D3-like"/>
    <property type="match status" value="1"/>
</dbReference>
<dbReference type="GO" id="GO:0009307">
    <property type="term" value="P:DNA restriction-modification system"/>
    <property type="evidence" value="ECO:0007669"/>
    <property type="project" value="UniProtKB-KW"/>
</dbReference>
<protein>
    <submittedName>
        <fullName evidence="3">Restriction endonuclease subunit R</fullName>
    </submittedName>
</protein>
<dbReference type="AlphaFoldDB" id="A0AB33Z929"/>
<dbReference type="InterPro" id="IPR014001">
    <property type="entry name" value="Helicase_ATP-bd"/>
</dbReference>
<dbReference type="RefSeq" id="WP_015644038.1">
    <property type="nucleotide sequence ID" value="NC_021217.3"/>
</dbReference>
<gene>
    <name evidence="3" type="ORF">N198_00080</name>
</gene>
<sequence length="758" mass="88534">MFASLNVLKELQKHYGTNPKDPLKGIIWHTQGSGKTALTYHLTKPIRDFFSPLGKKTKFYFIVDRLDLLEQAKNEFSKRGLCVHEAENKEDLSQKLKSSSVFDGHQGNDEIVVVNIQKFKAPNEEKAPNEDPFDSAPKEIISKTELQEATKDNHDLQRVFIIDEAHRSYDPKSCFYANLIECDKTAIKIALTGTPLLEDNAQDKATKNTFGNYLHTYSYAESIKDRHTLKLQLEIIEKSYKEKLQAIYRLLQESITIEDVEVKKEFIFNHERYIKEMLYYIIRDLLNFRRVNNDENLKAMVVCFSSTQARLANCLFNEVQEKVLQENPNLRILNKLQSSLILHDEQEVKEKIYSFKHEDTDIVFVFNMLLTGFDLPNLKRLYIHRELKDHNLLQALARVNRSYKNMSFGYLIDFVGIKENYDKTTDDYLKELNQFNQSDSNIKDNLKDMFADRETLEKDIKNAYDDLFNYPIDDIEVMTSAIVSMSAMNELLKVSHAINTLKERYNLIRTSNDEKILSLKEKIDIEKINKISSMLNKKAKQLYALKNINEPKNPNDLIILEDLIALLDFKIEFKESKELRFKEKEEITTKQKQAKEMLEKIPDKQDKEIQKIYKELSKLIQEPLTNHNFDGISHSYSAIIAQLEKANQQTTNLLSKYDNDLSYVITHKRLHDRLMEQNISKGIFTLLSALKKALDERISKRQEILEDKDYLENAIKVELREVFKKNPSLKDLEKETELIIQTLSNNLTHNHHQGNSHA</sequence>
<reference evidence="3 4" key="1">
    <citation type="journal article" date="2013" name="Genome Announc.">
        <title>Multiple genome sequences of Helicobacter pylori strains of diverse disease and antibiotic resistance backgrounds from Malaysia.</title>
        <authorList>
            <person name="Rehvathy V."/>
            <person name="Tan M.H."/>
            <person name="Gunaletchumy S.P."/>
            <person name="Teh X."/>
            <person name="Wang S."/>
            <person name="Baybayan P."/>
            <person name="Singh S."/>
            <person name="Ashby M."/>
            <person name="Kaakoush N.O."/>
            <person name="Mitchell H.M."/>
            <person name="Croft L.J."/>
            <person name="Goh K.L."/>
            <person name="Loke M.F."/>
            <person name="Vadivelu J."/>
        </authorList>
    </citation>
    <scope>NUCLEOTIDE SEQUENCE [LARGE SCALE GENOMIC DNA]</scope>
    <source>
        <strain evidence="3 4">UM037</strain>
    </source>
</reference>
<keyword evidence="3" id="KW-0540">Nuclease</keyword>
<feature type="domain" description="Helicase ATP-binding" evidence="2">
    <location>
        <begin position="4"/>
        <end position="226"/>
    </location>
</feature>
<proteinExistence type="predicted"/>